<dbReference type="Gene3D" id="1.10.150.240">
    <property type="entry name" value="Putative phosphatase, domain 2"/>
    <property type="match status" value="1"/>
</dbReference>
<dbReference type="InterPro" id="IPR036412">
    <property type="entry name" value="HAD-like_sf"/>
</dbReference>
<evidence type="ECO:0000313" key="2">
    <source>
        <dbReference type="Proteomes" id="UP000238164"/>
    </source>
</evidence>
<gene>
    <name evidence="1" type="ORF">MPLG2_0130</name>
</gene>
<dbReference type="SFLD" id="SFLDS00003">
    <property type="entry name" value="Haloacid_Dehalogenase"/>
    <property type="match status" value="1"/>
</dbReference>
<name>A0A2N9JCL7_9ACTN</name>
<dbReference type="Proteomes" id="UP000238164">
    <property type="component" value="Chromosome 1"/>
</dbReference>
<dbReference type="SFLD" id="SFLDG01129">
    <property type="entry name" value="C1.5:_HAD__Beta-PGM__Phosphata"/>
    <property type="match status" value="1"/>
</dbReference>
<proteinExistence type="predicted"/>
<dbReference type="SUPFAM" id="SSF56784">
    <property type="entry name" value="HAD-like"/>
    <property type="match status" value="1"/>
</dbReference>
<reference evidence="1 2" key="1">
    <citation type="submission" date="2018-02" db="EMBL/GenBank/DDBJ databases">
        <authorList>
            <person name="Cohen D.B."/>
            <person name="Kent A.D."/>
        </authorList>
    </citation>
    <scope>NUCLEOTIDE SEQUENCE [LARGE SCALE GENOMIC DNA]</scope>
    <source>
        <strain evidence="1">1</strain>
    </source>
</reference>
<evidence type="ECO:0000313" key="1">
    <source>
        <dbReference type="EMBL" id="SPD85166.1"/>
    </source>
</evidence>
<dbReference type="InterPro" id="IPR023198">
    <property type="entry name" value="PGP-like_dom2"/>
</dbReference>
<dbReference type="EMBL" id="LT985188">
    <property type="protein sequence ID" value="SPD85166.1"/>
    <property type="molecule type" value="Genomic_DNA"/>
</dbReference>
<dbReference type="AlphaFoldDB" id="A0A2N9JCL7"/>
<keyword evidence="2" id="KW-1185">Reference proteome</keyword>
<dbReference type="Pfam" id="PF00702">
    <property type="entry name" value="Hydrolase"/>
    <property type="match status" value="1"/>
</dbReference>
<dbReference type="Gene3D" id="3.40.50.1000">
    <property type="entry name" value="HAD superfamily/HAD-like"/>
    <property type="match status" value="1"/>
</dbReference>
<sequence length="220" mass="23445">MPRVITAFWDIDGTLVRSPGNRTDLFTETTATFGVEPVQPPGPRDGFTDRRLAELHLGSSGLDVARVDDFLGQLDDLSEAFYAHTPRETVPGAQRALALTKKAGWRNGLLTGNTPRRARVKLRTSGFDLDLIDWELFASGGFVSDRAELGRQARALAGDGPLLVLGDTAQDAIAAEAAGAVFVAVNTDADQLQAIAGSAELAVESLSSPEFVDFVASYRG</sequence>
<protein>
    <submittedName>
        <fullName evidence="1">Uncharacterized protein</fullName>
    </submittedName>
</protein>
<organism evidence="1 2">
    <name type="scientific">Micropruina glycogenica</name>
    <dbReference type="NCBI Taxonomy" id="75385"/>
    <lineage>
        <taxon>Bacteria</taxon>
        <taxon>Bacillati</taxon>
        <taxon>Actinomycetota</taxon>
        <taxon>Actinomycetes</taxon>
        <taxon>Propionibacteriales</taxon>
        <taxon>Nocardioidaceae</taxon>
        <taxon>Micropruina</taxon>
    </lineage>
</organism>
<dbReference type="KEGG" id="mgg:MPLG2_0130"/>
<accession>A0A2N9JCL7</accession>
<dbReference type="InterPro" id="IPR023214">
    <property type="entry name" value="HAD_sf"/>
</dbReference>